<dbReference type="AlphaFoldDB" id="A0A6J4I816"/>
<evidence type="ECO:0000313" key="1">
    <source>
        <dbReference type="EMBL" id="CAA9243977.1"/>
    </source>
</evidence>
<sequence length="45" mass="4820">MKGCQGKAQWAPQLPHAHLIRQGGGSANVTVPFMVPIDAATFHHL</sequence>
<protein>
    <submittedName>
        <fullName evidence="1">Uncharacterized protein</fullName>
    </submittedName>
</protein>
<organism evidence="1">
    <name type="scientific">uncultured Chloroflexia bacterium</name>
    <dbReference type="NCBI Taxonomy" id="1672391"/>
    <lineage>
        <taxon>Bacteria</taxon>
        <taxon>Bacillati</taxon>
        <taxon>Chloroflexota</taxon>
        <taxon>Chloroflexia</taxon>
        <taxon>environmental samples</taxon>
    </lineage>
</organism>
<gene>
    <name evidence="1" type="ORF">AVDCRST_MAG93-1450</name>
</gene>
<proteinExistence type="predicted"/>
<dbReference type="EMBL" id="CADCTR010000490">
    <property type="protein sequence ID" value="CAA9243977.1"/>
    <property type="molecule type" value="Genomic_DNA"/>
</dbReference>
<reference evidence="1" key="1">
    <citation type="submission" date="2020-02" db="EMBL/GenBank/DDBJ databases">
        <authorList>
            <person name="Meier V. D."/>
        </authorList>
    </citation>
    <scope>NUCLEOTIDE SEQUENCE</scope>
    <source>
        <strain evidence="1">AVDCRST_MAG93</strain>
    </source>
</reference>
<name>A0A6J4I816_9CHLR</name>
<accession>A0A6J4I816</accession>